<gene>
    <name evidence="2" type="ORF">FWK35_00013309</name>
</gene>
<keyword evidence="1" id="KW-0812">Transmembrane</keyword>
<keyword evidence="3" id="KW-1185">Reference proteome</keyword>
<accession>A0A6G0YPL6</accession>
<feature type="transmembrane region" description="Helical" evidence="1">
    <location>
        <begin position="80"/>
        <end position="98"/>
    </location>
</feature>
<organism evidence="2 3">
    <name type="scientific">Aphis craccivora</name>
    <name type="common">Cowpea aphid</name>
    <dbReference type="NCBI Taxonomy" id="307492"/>
    <lineage>
        <taxon>Eukaryota</taxon>
        <taxon>Metazoa</taxon>
        <taxon>Ecdysozoa</taxon>
        <taxon>Arthropoda</taxon>
        <taxon>Hexapoda</taxon>
        <taxon>Insecta</taxon>
        <taxon>Pterygota</taxon>
        <taxon>Neoptera</taxon>
        <taxon>Paraneoptera</taxon>
        <taxon>Hemiptera</taxon>
        <taxon>Sternorrhyncha</taxon>
        <taxon>Aphidomorpha</taxon>
        <taxon>Aphidoidea</taxon>
        <taxon>Aphididae</taxon>
        <taxon>Aphidini</taxon>
        <taxon>Aphis</taxon>
        <taxon>Aphis</taxon>
    </lineage>
</organism>
<reference evidence="2 3" key="1">
    <citation type="submission" date="2019-08" db="EMBL/GenBank/DDBJ databases">
        <title>Whole genome of Aphis craccivora.</title>
        <authorList>
            <person name="Voronova N.V."/>
            <person name="Shulinski R.S."/>
            <person name="Bandarenka Y.V."/>
            <person name="Zhorov D.G."/>
            <person name="Warner D."/>
        </authorList>
    </citation>
    <scope>NUCLEOTIDE SEQUENCE [LARGE SCALE GENOMIC DNA]</scope>
    <source>
        <strain evidence="2">180601</strain>
        <tissue evidence="2">Whole Body</tissue>
    </source>
</reference>
<evidence type="ECO:0000313" key="2">
    <source>
        <dbReference type="EMBL" id="KAF0759477.1"/>
    </source>
</evidence>
<dbReference type="AlphaFoldDB" id="A0A6G0YPL6"/>
<feature type="non-terminal residue" evidence="2">
    <location>
        <position position="102"/>
    </location>
</feature>
<comment type="caution">
    <text evidence="2">The sequence shown here is derived from an EMBL/GenBank/DDBJ whole genome shotgun (WGS) entry which is preliminary data.</text>
</comment>
<evidence type="ECO:0000313" key="3">
    <source>
        <dbReference type="Proteomes" id="UP000478052"/>
    </source>
</evidence>
<keyword evidence="1" id="KW-1133">Transmembrane helix</keyword>
<evidence type="ECO:0000256" key="1">
    <source>
        <dbReference type="SAM" id="Phobius"/>
    </source>
</evidence>
<sequence>MLDSERSDECIGFKMMCEGGFRWKSKYSWCIIEVKCKKFPLVFKKSGKTTKKGRKTGIFTQNHYNSEMNHFKYLNFSPSIYINVIYTFNFFAFFKLMFIKLL</sequence>
<keyword evidence="1" id="KW-0472">Membrane</keyword>
<dbReference type="EMBL" id="VUJU01002984">
    <property type="protein sequence ID" value="KAF0759477.1"/>
    <property type="molecule type" value="Genomic_DNA"/>
</dbReference>
<protein>
    <submittedName>
        <fullName evidence="2">Uncharacterized protein</fullName>
    </submittedName>
</protein>
<name>A0A6G0YPL6_APHCR</name>
<dbReference type="Proteomes" id="UP000478052">
    <property type="component" value="Unassembled WGS sequence"/>
</dbReference>
<proteinExistence type="predicted"/>